<dbReference type="InterPro" id="IPR012340">
    <property type="entry name" value="NA-bd_OB-fold"/>
</dbReference>
<feature type="domain" description="NfeD-like C-terminal" evidence="6">
    <location>
        <begin position="92"/>
        <end position="147"/>
    </location>
</feature>
<dbReference type="EMBL" id="SZPQ01000014">
    <property type="protein sequence ID" value="TKI06245.1"/>
    <property type="molecule type" value="Genomic_DNA"/>
</dbReference>
<dbReference type="InterPro" id="IPR002810">
    <property type="entry name" value="NfeD-like_C"/>
</dbReference>
<keyword evidence="2 5" id="KW-0812">Transmembrane</keyword>
<keyword evidence="4 5" id="KW-0472">Membrane</keyword>
<evidence type="ECO:0000256" key="3">
    <source>
        <dbReference type="ARBA" id="ARBA00022989"/>
    </source>
</evidence>
<dbReference type="Proteomes" id="UP000305202">
    <property type="component" value="Unassembled WGS sequence"/>
</dbReference>
<sequence>MLAAIMSYPHGFWITLGGALLAAEMLGAGGYLLWSGIAAVLVGLLSWVLPLDWAWQGVFFSLLTVASAVAWWYWLRGRDKNAAQSLLNQRGAQLVGTHAILIEPVVNGIGRVRVGDGTWRAVSDTDLAAGCSVVVIAAEGVTLRVRPL</sequence>
<accession>A0ABY2SMN0</accession>
<gene>
    <name evidence="7" type="ORF">FCN80_10390</name>
</gene>
<proteinExistence type="predicted"/>
<keyword evidence="8" id="KW-1185">Reference proteome</keyword>
<protein>
    <submittedName>
        <fullName evidence="7">NfeD family protein</fullName>
    </submittedName>
</protein>
<dbReference type="PANTHER" id="PTHR33507">
    <property type="entry name" value="INNER MEMBRANE PROTEIN YBBJ"/>
    <property type="match status" value="1"/>
</dbReference>
<evidence type="ECO:0000256" key="1">
    <source>
        <dbReference type="ARBA" id="ARBA00004141"/>
    </source>
</evidence>
<dbReference type="SUPFAM" id="SSF141322">
    <property type="entry name" value="NfeD domain-like"/>
    <property type="match status" value="1"/>
</dbReference>
<evidence type="ECO:0000256" key="5">
    <source>
        <dbReference type="SAM" id="Phobius"/>
    </source>
</evidence>
<keyword evidence="3 5" id="KW-1133">Transmembrane helix</keyword>
<evidence type="ECO:0000313" key="7">
    <source>
        <dbReference type="EMBL" id="TKI06245.1"/>
    </source>
</evidence>
<evidence type="ECO:0000256" key="2">
    <source>
        <dbReference type="ARBA" id="ARBA00022692"/>
    </source>
</evidence>
<feature type="transmembrane region" description="Helical" evidence="5">
    <location>
        <begin position="53"/>
        <end position="75"/>
    </location>
</feature>
<organism evidence="7 8">
    <name type="scientific">Martelella alba</name>
    <dbReference type="NCBI Taxonomy" id="2590451"/>
    <lineage>
        <taxon>Bacteria</taxon>
        <taxon>Pseudomonadati</taxon>
        <taxon>Pseudomonadota</taxon>
        <taxon>Alphaproteobacteria</taxon>
        <taxon>Hyphomicrobiales</taxon>
        <taxon>Aurantimonadaceae</taxon>
        <taxon>Martelella</taxon>
    </lineage>
</organism>
<dbReference type="PANTHER" id="PTHR33507:SF3">
    <property type="entry name" value="INNER MEMBRANE PROTEIN YBBJ"/>
    <property type="match status" value="1"/>
</dbReference>
<dbReference type="InterPro" id="IPR052165">
    <property type="entry name" value="Membrane_assoc_protease"/>
</dbReference>
<evidence type="ECO:0000256" key="4">
    <source>
        <dbReference type="ARBA" id="ARBA00023136"/>
    </source>
</evidence>
<feature type="transmembrane region" description="Helical" evidence="5">
    <location>
        <begin position="12"/>
        <end position="33"/>
    </location>
</feature>
<comment type="subcellular location">
    <subcellularLocation>
        <location evidence="1">Membrane</location>
        <topology evidence="1">Multi-pass membrane protein</topology>
    </subcellularLocation>
</comment>
<name>A0ABY2SMN0_9HYPH</name>
<evidence type="ECO:0000259" key="6">
    <source>
        <dbReference type="Pfam" id="PF01957"/>
    </source>
</evidence>
<reference evidence="7 8" key="1">
    <citation type="submission" date="2019-04" db="EMBL/GenBank/DDBJ databases">
        <authorList>
            <person name="Li M."/>
            <person name="Gao C."/>
        </authorList>
    </citation>
    <scope>NUCLEOTIDE SEQUENCE [LARGE SCALE GENOMIC DNA]</scope>
    <source>
        <strain evidence="7 8">BGMRC 2031</strain>
    </source>
</reference>
<comment type="caution">
    <text evidence="7">The sequence shown here is derived from an EMBL/GenBank/DDBJ whole genome shotgun (WGS) entry which is preliminary data.</text>
</comment>
<dbReference type="Gene3D" id="2.40.50.140">
    <property type="entry name" value="Nucleic acid-binding proteins"/>
    <property type="match status" value="1"/>
</dbReference>
<dbReference type="Pfam" id="PF01957">
    <property type="entry name" value="NfeD"/>
    <property type="match status" value="1"/>
</dbReference>
<evidence type="ECO:0000313" key="8">
    <source>
        <dbReference type="Proteomes" id="UP000305202"/>
    </source>
</evidence>